<accession>A0A2I6S9T9</accession>
<dbReference type="InterPro" id="IPR004812">
    <property type="entry name" value="Efflux_drug-R_Bcr/CmlA"/>
</dbReference>
<proteinExistence type="inferred from homology"/>
<keyword evidence="7 8" id="KW-0472">Membrane</keyword>
<evidence type="ECO:0000313" key="11">
    <source>
        <dbReference type="Proteomes" id="UP000242205"/>
    </source>
</evidence>
<keyword evidence="6 8" id="KW-1133">Transmembrane helix</keyword>
<comment type="subcellular location">
    <subcellularLocation>
        <location evidence="8">Cell inner membrane</location>
        <topology evidence="8">Multi-pass membrane protein</topology>
    </subcellularLocation>
    <subcellularLocation>
        <location evidence="1">Cell membrane</location>
        <topology evidence="1">Multi-pass membrane protein</topology>
    </subcellularLocation>
</comment>
<feature type="transmembrane region" description="Helical" evidence="8">
    <location>
        <begin position="132"/>
        <end position="157"/>
    </location>
</feature>
<dbReference type="GO" id="GO:0042910">
    <property type="term" value="F:xenobiotic transmembrane transporter activity"/>
    <property type="evidence" value="ECO:0007669"/>
    <property type="project" value="InterPro"/>
</dbReference>
<evidence type="ECO:0000259" key="9">
    <source>
        <dbReference type="PROSITE" id="PS50850"/>
    </source>
</evidence>
<keyword evidence="11" id="KW-1185">Reference proteome</keyword>
<evidence type="ECO:0000256" key="4">
    <source>
        <dbReference type="ARBA" id="ARBA00022475"/>
    </source>
</evidence>
<feature type="transmembrane region" description="Helical" evidence="8">
    <location>
        <begin position="203"/>
        <end position="228"/>
    </location>
</feature>
<sequence length="396" mass="41943">MPATHPWIAALLAALAAIGPFSIDTYLPAFPEMAADLGATRIEVQQTLTAYMVTFAAMALWHGALSDRFGRRNVILVATSLFGVASLLCAFATSIEWLWGGRALQGMSAGAGMVVGRAVIRDIFDGARAQKLMSRVIMIFGIAPAVAPMVGGALLLAFGWRSIFVFLAVFAGVLVWMSWRFLPETLPPEQRQSLHPVGLARAYRAVFSSVPFLLLIAAVALNFNGFFVYVLSAPVFVMEHLGLGPGSFAWLFVPAVAGMMGGSWLSGNIAGQWTGRRTVITGFVVMFAAVGIGVVHAAVFAPSVPWSVLPVGIYTFGMALAMPTLTIYALDLFPARRGFASSCQSFAQVGLNALTAGLFAPLLWGSPLTLGAGASVFVALGLLCFVVWAAMAKNSR</sequence>
<dbReference type="Pfam" id="PF07690">
    <property type="entry name" value="MFS_1"/>
    <property type="match status" value="1"/>
</dbReference>
<dbReference type="NCBIfam" id="TIGR00710">
    <property type="entry name" value="efflux_Bcr_CflA"/>
    <property type="match status" value="1"/>
</dbReference>
<protein>
    <recommendedName>
        <fullName evidence="8">Bcr/CflA family efflux transporter</fullName>
    </recommendedName>
</protein>
<feature type="transmembrane region" description="Helical" evidence="8">
    <location>
        <begin position="103"/>
        <end position="120"/>
    </location>
</feature>
<dbReference type="RefSeq" id="WP_102248072.1">
    <property type="nucleotide sequence ID" value="NZ_CP025682.1"/>
</dbReference>
<name>A0A2I6S9T9_9RHOO</name>
<feature type="transmembrane region" description="Helical" evidence="8">
    <location>
        <begin position="313"/>
        <end position="333"/>
    </location>
</feature>
<evidence type="ECO:0000256" key="8">
    <source>
        <dbReference type="RuleBase" id="RU365088"/>
    </source>
</evidence>
<organism evidence="10 11">
    <name type="scientific">Pseudazoarcus pumilus</name>
    <dbReference type="NCBI Taxonomy" id="2067960"/>
    <lineage>
        <taxon>Bacteria</taxon>
        <taxon>Pseudomonadati</taxon>
        <taxon>Pseudomonadota</taxon>
        <taxon>Betaproteobacteria</taxon>
        <taxon>Rhodocyclales</taxon>
        <taxon>Zoogloeaceae</taxon>
        <taxon>Pseudazoarcus</taxon>
    </lineage>
</organism>
<dbReference type="OrthoDB" id="9814303at2"/>
<dbReference type="GO" id="GO:1990961">
    <property type="term" value="P:xenobiotic detoxification by transmembrane export across the plasma membrane"/>
    <property type="evidence" value="ECO:0007669"/>
    <property type="project" value="InterPro"/>
</dbReference>
<comment type="similarity">
    <text evidence="2 8">Belongs to the major facilitator superfamily. Bcr/CmlA family.</text>
</comment>
<evidence type="ECO:0000256" key="7">
    <source>
        <dbReference type="ARBA" id="ARBA00023136"/>
    </source>
</evidence>
<evidence type="ECO:0000256" key="2">
    <source>
        <dbReference type="ARBA" id="ARBA00006236"/>
    </source>
</evidence>
<reference evidence="10 11" key="1">
    <citation type="submission" date="2018-01" db="EMBL/GenBank/DDBJ databases">
        <authorList>
            <person name="Fu G.-Y."/>
        </authorList>
    </citation>
    <scope>NUCLEOTIDE SEQUENCE [LARGE SCALE GENOMIC DNA]</scope>
    <source>
        <strain evidence="10 11">SY39</strain>
    </source>
</reference>
<dbReference type="KEGG" id="atw:C0099_14425"/>
<gene>
    <name evidence="10" type="ORF">C0099_14425</name>
</gene>
<dbReference type="EMBL" id="CP025682">
    <property type="protein sequence ID" value="AUN96028.1"/>
    <property type="molecule type" value="Genomic_DNA"/>
</dbReference>
<evidence type="ECO:0000256" key="3">
    <source>
        <dbReference type="ARBA" id="ARBA00022448"/>
    </source>
</evidence>
<dbReference type="Gene3D" id="1.20.1720.10">
    <property type="entry name" value="Multidrug resistance protein D"/>
    <property type="match status" value="1"/>
</dbReference>
<evidence type="ECO:0000313" key="10">
    <source>
        <dbReference type="EMBL" id="AUN96028.1"/>
    </source>
</evidence>
<feature type="transmembrane region" description="Helical" evidence="8">
    <location>
        <begin position="248"/>
        <end position="267"/>
    </location>
</feature>
<feature type="transmembrane region" description="Helical" evidence="8">
    <location>
        <begin position="345"/>
        <end position="364"/>
    </location>
</feature>
<feature type="transmembrane region" description="Helical" evidence="8">
    <location>
        <begin position="279"/>
        <end position="301"/>
    </location>
</feature>
<keyword evidence="3 8" id="KW-0813">Transport</keyword>
<evidence type="ECO:0000256" key="1">
    <source>
        <dbReference type="ARBA" id="ARBA00004651"/>
    </source>
</evidence>
<dbReference type="InterPro" id="IPR020846">
    <property type="entry name" value="MFS_dom"/>
</dbReference>
<dbReference type="CDD" id="cd17320">
    <property type="entry name" value="MFS_MdfA_MDR_like"/>
    <property type="match status" value="1"/>
</dbReference>
<feature type="transmembrane region" description="Helical" evidence="8">
    <location>
        <begin position="370"/>
        <end position="391"/>
    </location>
</feature>
<evidence type="ECO:0000256" key="6">
    <source>
        <dbReference type="ARBA" id="ARBA00022989"/>
    </source>
</evidence>
<dbReference type="Proteomes" id="UP000242205">
    <property type="component" value="Chromosome"/>
</dbReference>
<dbReference type="PANTHER" id="PTHR42718:SF9">
    <property type="entry name" value="MAJOR FACILITATOR SUPERFAMILY MULTIDRUG TRANSPORTER MFSC"/>
    <property type="match status" value="1"/>
</dbReference>
<dbReference type="InterPro" id="IPR036259">
    <property type="entry name" value="MFS_trans_sf"/>
</dbReference>
<evidence type="ECO:0000256" key="5">
    <source>
        <dbReference type="ARBA" id="ARBA00022692"/>
    </source>
</evidence>
<dbReference type="InterPro" id="IPR011701">
    <property type="entry name" value="MFS"/>
</dbReference>
<dbReference type="AlphaFoldDB" id="A0A2I6S9T9"/>
<comment type="caution">
    <text evidence="8">Lacks conserved residue(s) required for the propagation of feature annotation.</text>
</comment>
<keyword evidence="5 8" id="KW-0812">Transmembrane</keyword>
<feature type="domain" description="Major facilitator superfamily (MFS) profile" evidence="9">
    <location>
        <begin position="8"/>
        <end position="396"/>
    </location>
</feature>
<feature type="transmembrane region" description="Helical" evidence="8">
    <location>
        <begin position="163"/>
        <end position="182"/>
    </location>
</feature>
<feature type="transmembrane region" description="Helical" evidence="8">
    <location>
        <begin position="74"/>
        <end position="97"/>
    </location>
</feature>
<dbReference type="SUPFAM" id="SSF103473">
    <property type="entry name" value="MFS general substrate transporter"/>
    <property type="match status" value="1"/>
</dbReference>
<keyword evidence="4" id="KW-1003">Cell membrane</keyword>
<dbReference type="PROSITE" id="PS50850">
    <property type="entry name" value="MFS"/>
    <property type="match status" value="1"/>
</dbReference>
<keyword evidence="8" id="KW-0997">Cell inner membrane</keyword>
<feature type="transmembrane region" description="Helical" evidence="8">
    <location>
        <begin position="46"/>
        <end position="65"/>
    </location>
</feature>
<dbReference type="PANTHER" id="PTHR42718">
    <property type="entry name" value="MAJOR FACILITATOR SUPERFAMILY MULTIDRUG TRANSPORTER MFSC"/>
    <property type="match status" value="1"/>
</dbReference>
<dbReference type="GO" id="GO:0005886">
    <property type="term" value="C:plasma membrane"/>
    <property type="evidence" value="ECO:0007669"/>
    <property type="project" value="UniProtKB-SubCell"/>
</dbReference>